<organism evidence="2 3">
    <name type="scientific">Gangjinia marincola</name>
    <dbReference type="NCBI Taxonomy" id="578463"/>
    <lineage>
        <taxon>Bacteria</taxon>
        <taxon>Pseudomonadati</taxon>
        <taxon>Bacteroidota</taxon>
        <taxon>Flavobacteriia</taxon>
        <taxon>Flavobacteriales</taxon>
        <taxon>Flavobacteriaceae</taxon>
        <taxon>Gangjinia</taxon>
    </lineage>
</organism>
<reference evidence="3" key="1">
    <citation type="journal article" date="2019" name="Int. J. Syst. Evol. Microbiol.">
        <title>The Global Catalogue of Microorganisms (GCM) 10K type strain sequencing project: providing services to taxonomists for standard genome sequencing and annotation.</title>
        <authorList>
            <consortium name="The Broad Institute Genomics Platform"/>
            <consortium name="The Broad Institute Genome Sequencing Center for Infectious Disease"/>
            <person name="Wu L."/>
            <person name="Ma J."/>
        </authorList>
    </citation>
    <scope>NUCLEOTIDE SEQUENCE [LARGE SCALE GENOMIC DNA]</scope>
    <source>
        <strain evidence="3">JCM 16082</strain>
    </source>
</reference>
<dbReference type="EMBL" id="BAAAFG010000002">
    <property type="protein sequence ID" value="GAA0871534.1"/>
    <property type="molecule type" value="Genomic_DNA"/>
</dbReference>
<feature type="chain" id="PRO_5045670783" description="Outer membrane protein beta-barrel domain-containing protein" evidence="1">
    <location>
        <begin position="31"/>
        <end position="184"/>
    </location>
</feature>
<keyword evidence="3" id="KW-1185">Reference proteome</keyword>
<keyword evidence="1" id="KW-0732">Signal</keyword>
<dbReference type="Proteomes" id="UP001500507">
    <property type="component" value="Unassembled WGS sequence"/>
</dbReference>
<name>A0ABP3XQK8_9FLAO</name>
<evidence type="ECO:0000256" key="1">
    <source>
        <dbReference type="SAM" id="SignalP"/>
    </source>
</evidence>
<gene>
    <name evidence="2" type="ORF">GCM10009117_06800</name>
</gene>
<evidence type="ECO:0000313" key="3">
    <source>
        <dbReference type="Proteomes" id="UP001500507"/>
    </source>
</evidence>
<evidence type="ECO:0008006" key="4">
    <source>
        <dbReference type="Google" id="ProtNLM"/>
    </source>
</evidence>
<evidence type="ECO:0000313" key="2">
    <source>
        <dbReference type="EMBL" id="GAA0871534.1"/>
    </source>
</evidence>
<protein>
    <recommendedName>
        <fullName evidence="4">Outer membrane protein beta-barrel domain-containing protein</fullName>
    </recommendedName>
</protein>
<comment type="caution">
    <text evidence="2">The sequence shown here is derived from an EMBL/GenBank/DDBJ whole genome shotgun (WGS) entry which is preliminary data.</text>
</comment>
<feature type="signal peptide" evidence="1">
    <location>
        <begin position="1"/>
        <end position="30"/>
    </location>
</feature>
<sequence>MILDNFNGLLKYSLKTISVLLFLTGTSTLAQQTDVPPQKQSRFMDNVRFGGNIGLSFGNGFFTGMLAPSAIYDVNRYFSTGIGIIGSYTDGRNFKSAVYGPSALFFFRPYQGFRLSAEYEQLRVNQTIELTEGDIEDNFWNPALFLGAGFTTGNITAGIRYNVLFDDDDGVYGSALIPFIGVFF</sequence>
<accession>A0ABP3XQK8</accession>
<proteinExistence type="predicted"/>